<feature type="region of interest" description="Disordered" evidence="1">
    <location>
        <begin position="1"/>
        <end position="22"/>
    </location>
</feature>
<proteinExistence type="predicted"/>
<sequence length="163" mass="18810">MVEKNNWHQHDHYDQRADKRSRSISPNHEKYCVALAKAPKVLAVRFVSRVQLLVQTPSPPYYALVWYDISSDLMVLDALDEVTQVLDLPYTKGLVHTKTEGPHKDQLRGGESSRRVADKAHETGLSTCSIQHLISRSELDVVCTRGDLWNKHLNIFQLRRLRR</sequence>
<gene>
    <name evidence="2" type="ORF">RND71_025017</name>
</gene>
<dbReference type="AlphaFoldDB" id="A0AAE1RS53"/>
<evidence type="ECO:0000256" key="1">
    <source>
        <dbReference type="SAM" id="MobiDB-lite"/>
    </source>
</evidence>
<evidence type="ECO:0000313" key="3">
    <source>
        <dbReference type="Proteomes" id="UP001291623"/>
    </source>
</evidence>
<keyword evidence="3" id="KW-1185">Reference proteome</keyword>
<organism evidence="2 3">
    <name type="scientific">Anisodus tanguticus</name>
    <dbReference type="NCBI Taxonomy" id="243964"/>
    <lineage>
        <taxon>Eukaryota</taxon>
        <taxon>Viridiplantae</taxon>
        <taxon>Streptophyta</taxon>
        <taxon>Embryophyta</taxon>
        <taxon>Tracheophyta</taxon>
        <taxon>Spermatophyta</taxon>
        <taxon>Magnoliopsida</taxon>
        <taxon>eudicotyledons</taxon>
        <taxon>Gunneridae</taxon>
        <taxon>Pentapetalae</taxon>
        <taxon>asterids</taxon>
        <taxon>lamiids</taxon>
        <taxon>Solanales</taxon>
        <taxon>Solanaceae</taxon>
        <taxon>Solanoideae</taxon>
        <taxon>Hyoscyameae</taxon>
        <taxon>Anisodus</taxon>
    </lineage>
</organism>
<protein>
    <submittedName>
        <fullName evidence="2">Uncharacterized protein</fullName>
    </submittedName>
</protein>
<reference evidence="2" key="1">
    <citation type="submission" date="2023-12" db="EMBL/GenBank/DDBJ databases">
        <title>Genome assembly of Anisodus tanguticus.</title>
        <authorList>
            <person name="Wang Y.-J."/>
        </authorList>
    </citation>
    <scope>NUCLEOTIDE SEQUENCE</scope>
    <source>
        <strain evidence="2">KB-2021</strain>
        <tissue evidence="2">Leaf</tissue>
    </source>
</reference>
<name>A0AAE1RS53_9SOLA</name>
<comment type="caution">
    <text evidence="2">The sequence shown here is derived from an EMBL/GenBank/DDBJ whole genome shotgun (WGS) entry which is preliminary data.</text>
</comment>
<accession>A0AAE1RS53</accession>
<dbReference type="EMBL" id="JAVYJV010000013">
    <property type="protein sequence ID" value="KAK4356046.1"/>
    <property type="molecule type" value="Genomic_DNA"/>
</dbReference>
<evidence type="ECO:0000313" key="2">
    <source>
        <dbReference type="EMBL" id="KAK4356046.1"/>
    </source>
</evidence>
<dbReference type="Proteomes" id="UP001291623">
    <property type="component" value="Unassembled WGS sequence"/>
</dbReference>
<feature type="region of interest" description="Disordered" evidence="1">
    <location>
        <begin position="97"/>
        <end position="118"/>
    </location>
</feature>